<dbReference type="InterPro" id="IPR001002">
    <property type="entry name" value="Chitin-bd_1"/>
</dbReference>
<dbReference type="GO" id="GO:0008061">
    <property type="term" value="F:chitin binding"/>
    <property type="evidence" value="ECO:0007669"/>
    <property type="project" value="UniProtKB-UniRule"/>
</dbReference>
<feature type="compositionally biased region" description="Low complexity" evidence="9">
    <location>
        <begin position="396"/>
        <end position="408"/>
    </location>
</feature>
<dbReference type="Proteomes" id="UP000799750">
    <property type="component" value="Unassembled WGS sequence"/>
</dbReference>
<keyword evidence="4 10" id="KW-0732">Signal</keyword>
<feature type="domain" description="Chitin-binding type-1" evidence="11">
    <location>
        <begin position="338"/>
        <end position="382"/>
    </location>
</feature>
<proteinExistence type="predicted"/>
<organism evidence="12 13">
    <name type="scientific">Lophium mytilinum</name>
    <dbReference type="NCBI Taxonomy" id="390894"/>
    <lineage>
        <taxon>Eukaryota</taxon>
        <taxon>Fungi</taxon>
        <taxon>Dikarya</taxon>
        <taxon>Ascomycota</taxon>
        <taxon>Pezizomycotina</taxon>
        <taxon>Dothideomycetes</taxon>
        <taxon>Pleosporomycetidae</taxon>
        <taxon>Mytilinidiales</taxon>
        <taxon>Mytilinidiaceae</taxon>
        <taxon>Lophium</taxon>
    </lineage>
</organism>
<feature type="region of interest" description="Disordered" evidence="9">
    <location>
        <begin position="442"/>
        <end position="473"/>
    </location>
</feature>
<feature type="disulfide bond" evidence="8">
    <location>
        <begin position="355"/>
        <end position="369"/>
    </location>
</feature>
<keyword evidence="3" id="KW-0479">Metal-binding</keyword>
<dbReference type="GO" id="GO:0046872">
    <property type="term" value="F:metal ion binding"/>
    <property type="evidence" value="ECO:0007669"/>
    <property type="project" value="UniProtKB-KW"/>
</dbReference>
<keyword evidence="5" id="KW-0378">Hydrolase</keyword>
<keyword evidence="8" id="KW-1015">Disulfide bond</keyword>
<dbReference type="EMBL" id="MU004183">
    <property type="protein sequence ID" value="KAF2500181.1"/>
    <property type="molecule type" value="Genomic_DNA"/>
</dbReference>
<evidence type="ECO:0000256" key="5">
    <source>
        <dbReference type="ARBA" id="ARBA00022801"/>
    </source>
</evidence>
<dbReference type="Gene3D" id="3.30.60.10">
    <property type="entry name" value="Endochitinase-like"/>
    <property type="match status" value="1"/>
</dbReference>
<dbReference type="OrthoDB" id="5985073at2759"/>
<evidence type="ECO:0000313" key="12">
    <source>
        <dbReference type="EMBL" id="KAF2500181.1"/>
    </source>
</evidence>
<dbReference type="AlphaFoldDB" id="A0A6A6R6J6"/>
<evidence type="ECO:0000256" key="2">
    <source>
        <dbReference type="ARBA" id="ARBA00022669"/>
    </source>
</evidence>
<comment type="caution">
    <text evidence="8">Lacks conserved residue(s) required for the propagation of feature annotation.</text>
</comment>
<sequence>MQFKPKLLLALTASLLPPACTSTEAIPPPLHHGEFPFPSHRPLKPISPIPSNSLIHAPSHGPVHGPMHPPLSPWLWTDAQINSGAPFHLEVVETAPQRPSSSALSLLRAYILPNGNTTTACAAAAVYTLRHGELHSPAGAITVAAGVATLPFTPAHPPQAIRGGWVAAADTKLSWGNSAFSNGTARFYKLPANLMENAVVLVGVRGDGRGRRGWSAVGLWARDARHCITSRPHVPIPIWPKPHPSPLTRGGLGGAAAVATGTATVGGPLATSTIPNPNLKTSPNGVCGFDSEYTCAGSALGVCCSGDGSCHNSTAACTHNCQPSAGFCAPAPAILSDDGTCGPAKFCPGSGYGDCCSLYGYCGSSAEHCGEGCRSLYGFCSRLNLESEDRGRNKTASRSASGRSARISTVEAPTGTGTGKVETSKPLILVDPLRSTASALEGVGLPRPTEPLTAATGLGTVGPEMSSGPVSSRTALSMPKPFGAGAIQFPGAGFGEETESFTTLVAGLV</sequence>
<dbReference type="SUPFAM" id="SSF57016">
    <property type="entry name" value="Plant lectins/antimicrobial peptides"/>
    <property type="match status" value="1"/>
</dbReference>
<comment type="cofactor">
    <cofactor evidence="1">
        <name>Co(2+)</name>
        <dbReference type="ChEBI" id="CHEBI:48828"/>
    </cofactor>
</comment>
<dbReference type="InterPro" id="IPR057230">
    <property type="entry name" value="DUF7908"/>
</dbReference>
<evidence type="ECO:0000256" key="8">
    <source>
        <dbReference type="PROSITE-ProRule" id="PRU00261"/>
    </source>
</evidence>
<evidence type="ECO:0000259" key="11">
    <source>
        <dbReference type="PROSITE" id="PS50941"/>
    </source>
</evidence>
<dbReference type="PANTHER" id="PTHR46471:SF2">
    <property type="entry name" value="CHITIN DEACETYLASE-RELATED"/>
    <property type="match status" value="1"/>
</dbReference>
<protein>
    <recommendedName>
        <fullName evidence="11">Chitin-binding type-1 domain-containing protein</fullName>
    </recommendedName>
</protein>
<evidence type="ECO:0000256" key="4">
    <source>
        <dbReference type="ARBA" id="ARBA00022729"/>
    </source>
</evidence>
<evidence type="ECO:0000313" key="13">
    <source>
        <dbReference type="Proteomes" id="UP000799750"/>
    </source>
</evidence>
<dbReference type="InterPro" id="IPR036861">
    <property type="entry name" value="Endochitinase-like_sf"/>
</dbReference>
<evidence type="ECO:0000256" key="6">
    <source>
        <dbReference type="ARBA" id="ARBA00023277"/>
    </source>
</evidence>
<keyword evidence="7" id="KW-0170">Cobalt</keyword>
<keyword evidence="2 8" id="KW-0147">Chitin-binding</keyword>
<keyword evidence="6" id="KW-0119">Carbohydrate metabolism</keyword>
<keyword evidence="13" id="KW-1185">Reference proteome</keyword>
<feature type="chain" id="PRO_5025602757" description="Chitin-binding type-1 domain-containing protein" evidence="10">
    <location>
        <begin position="23"/>
        <end position="509"/>
    </location>
</feature>
<evidence type="ECO:0000256" key="7">
    <source>
        <dbReference type="ARBA" id="ARBA00023285"/>
    </source>
</evidence>
<dbReference type="Pfam" id="PF25485">
    <property type="entry name" value="DUF7908"/>
    <property type="match status" value="1"/>
</dbReference>
<name>A0A6A6R6J6_9PEZI</name>
<feature type="signal peptide" evidence="10">
    <location>
        <begin position="1"/>
        <end position="22"/>
    </location>
</feature>
<dbReference type="PROSITE" id="PS50941">
    <property type="entry name" value="CHIT_BIND_I_2"/>
    <property type="match status" value="1"/>
</dbReference>
<gene>
    <name evidence="12" type="ORF">BU16DRAFT_613971</name>
</gene>
<reference evidence="12" key="1">
    <citation type="journal article" date="2020" name="Stud. Mycol.">
        <title>101 Dothideomycetes genomes: a test case for predicting lifestyles and emergence of pathogens.</title>
        <authorList>
            <person name="Haridas S."/>
            <person name="Albert R."/>
            <person name="Binder M."/>
            <person name="Bloem J."/>
            <person name="Labutti K."/>
            <person name="Salamov A."/>
            <person name="Andreopoulos B."/>
            <person name="Baker S."/>
            <person name="Barry K."/>
            <person name="Bills G."/>
            <person name="Bluhm B."/>
            <person name="Cannon C."/>
            <person name="Castanera R."/>
            <person name="Culley D."/>
            <person name="Daum C."/>
            <person name="Ezra D."/>
            <person name="Gonzalez J."/>
            <person name="Henrissat B."/>
            <person name="Kuo A."/>
            <person name="Liang C."/>
            <person name="Lipzen A."/>
            <person name="Lutzoni F."/>
            <person name="Magnuson J."/>
            <person name="Mondo S."/>
            <person name="Nolan M."/>
            <person name="Ohm R."/>
            <person name="Pangilinan J."/>
            <person name="Park H.-J."/>
            <person name="Ramirez L."/>
            <person name="Alfaro M."/>
            <person name="Sun H."/>
            <person name="Tritt A."/>
            <person name="Yoshinaga Y."/>
            <person name="Zwiers L.-H."/>
            <person name="Turgeon B."/>
            <person name="Goodwin S."/>
            <person name="Spatafora J."/>
            <person name="Crous P."/>
            <person name="Grigoriev I."/>
        </authorList>
    </citation>
    <scope>NUCLEOTIDE SEQUENCE</scope>
    <source>
        <strain evidence="12">CBS 269.34</strain>
    </source>
</reference>
<evidence type="ECO:0000256" key="1">
    <source>
        <dbReference type="ARBA" id="ARBA00001941"/>
    </source>
</evidence>
<evidence type="ECO:0000256" key="3">
    <source>
        <dbReference type="ARBA" id="ARBA00022723"/>
    </source>
</evidence>
<feature type="disulfide bond" evidence="8">
    <location>
        <begin position="341"/>
        <end position="356"/>
    </location>
</feature>
<dbReference type="CDD" id="cd11618">
    <property type="entry name" value="ChtBD1_1"/>
    <property type="match status" value="2"/>
</dbReference>
<dbReference type="PANTHER" id="PTHR46471">
    <property type="entry name" value="CHITIN DEACETYLASE"/>
    <property type="match status" value="1"/>
</dbReference>
<evidence type="ECO:0000256" key="10">
    <source>
        <dbReference type="SAM" id="SignalP"/>
    </source>
</evidence>
<evidence type="ECO:0000256" key="9">
    <source>
        <dbReference type="SAM" id="MobiDB-lite"/>
    </source>
</evidence>
<accession>A0A6A6R6J6</accession>
<feature type="region of interest" description="Disordered" evidence="9">
    <location>
        <begin position="391"/>
        <end position="422"/>
    </location>
</feature>
<dbReference type="GO" id="GO:0016787">
    <property type="term" value="F:hydrolase activity"/>
    <property type="evidence" value="ECO:0007669"/>
    <property type="project" value="UniProtKB-KW"/>
</dbReference>